<dbReference type="Gene3D" id="3.30.750.170">
    <property type="match status" value="1"/>
</dbReference>
<dbReference type="GO" id="GO:0007165">
    <property type="term" value="P:signal transduction"/>
    <property type="evidence" value="ECO:0007669"/>
    <property type="project" value="TreeGrafter"/>
</dbReference>
<dbReference type="OrthoDB" id="7168509at2"/>
<dbReference type="InterPro" id="IPR041613">
    <property type="entry name" value="Pept_S41_N"/>
</dbReference>
<feature type="chain" id="PRO_5018982270" evidence="2">
    <location>
        <begin position="25"/>
        <end position="559"/>
    </location>
</feature>
<dbReference type="Proteomes" id="UP000282211">
    <property type="component" value="Unassembled WGS sequence"/>
</dbReference>
<gene>
    <name evidence="5" type="ORF">DES40_1594</name>
</gene>
<evidence type="ECO:0000256" key="2">
    <source>
        <dbReference type="SAM" id="SignalP"/>
    </source>
</evidence>
<feature type="compositionally biased region" description="Pro residues" evidence="1">
    <location>
        <begin position="36"/>
        <end position="46"/>
    </location>
</feature>
<dbReference type="Gene3D" id="2.30.42.10">
    <property type="match status" value="1"/>
</dbReference>
<feature type="domain" description="Tail specific protease" evidence="3">
    <location>
        <begin position="274"/>
        <end position="426"/>
    </location>
</feature>
<dbReference type="InterPro" id="IPR005151">
    <property type="entry name" value="Tail-specific_protease"/>
</dbReference>
<organism evidence="5 6">
    <name type="scientific">Litorimonas taeanensis</name>
    <dbReference type="NCBI Taxonomy" id="568099"/>
    <lineage>
        <taxon>Bacteria</taxon>
        <taxon>Pseudomonadati</taxon>
        <taxon>Pseudomonadota</taxon>
        <taxon>Alphaproteobacteria</taxon>
        <taxon>Maricaulales</taxon>
        <taxon>Robiginitomaculaceae</taxon>
    </lineage>
</organism>
<feature type="region of interest" description="Disordered" evidence="1">
    <location>
        <begin position="539"/>
        <end position="559"/>
    </location>
</feature>
<keyword evidence="2" id="KW-0732">Signal</keyword>
<dbReference type="EMBL" id="RBII01000002">
    <property type="protein sequence ID" value="RKQ68821.1"/>
    <property type="molecule type" value="Genomic_DNA"/>
</dbReference>
<dbReference type="InterPro" id="IPR029045">
    <property type="entry name" value="ClpP/crotonase-like_dom_sf"/>
</dbReference>
<dbReference type="AlphaFoldDB" id="A0A420WCT1"/>
<accession>A0A420WCT1</accession>
<dbReference type="GO" id="GO:0008236">
    <property type="term" value="F:serine-type peptidase activity"/>
    <property type="evidence" value="ECO:0007669"/>
    <property type="project" value="InterPro"/>
</dbReference>
<reference evidence="5 6" key="1">
    <citation type="submission" date="2018-10" db="EMBL/GenBank/DDBJ databases">
        <title>Genomic Encyclopedia of Type Strains, Phase IV (KMG-IV): sequencing the most valuable type-strain genomes for metagenomic binning, comparative biology and taxonomic classification.</title>
        <authorList>
            <person name="Goeker M."/>
        </authorList>
    </citation>
    <scope>NUCLEOTIDE SEQUENCE [LARGE SCALE GENOMIC DNA]</scope>
    <source>
        <strain evidence="5 6">DSM 22008</strain>
    </source>
</reference>
<proteinExistence type="predicted"/>
<evidence type="ECO:0000259" key="3">
    <source>
        <dbReference type="Pfam" id="PF03572"/>
    </source>
</evidence>
<dbReference type="RefSeq" id="WP_121100551.1">
    <property type="nucleotide sequence ID" value="NZ_RBII01000002.1"/>
</dbReference>
<dbReference type="PROSITE" id="PS51257">
    <property type="entry name" value="PROKAR_LIPOPROTEIN"/>
    <property type="match status" value="1"/>
</dbReference>
<feature type="domain" description="Peptidase S41 N-terminal" evidence="4">
    <location>
        <begin position="90"/>
        <end position="137"/>
    </location>
</feature>
<dbReference type="InterPro" id="IPR036034">
    <property type="entry name" value="PDZ_sf"/>
</dbReference>
<dbReference type="GO" id="GO:0030288">
    <property type="term" value="C:outer membrane-bounded periplasmic space"/>
    <property type="evidence" value="ECO:0007669"/>
    <property type="project" value="TreeGrafter"/>
</dbReference>
<dbReference type="GO" id="GO:0004175">
    <property type="term" value="F:endopeptidase activity"/>
    <property type="evidence" value="ECO:0007669"/>
    <property type="project" value="TreeGrafter"/>
</dbReference>
<evidence type="ECO:0000313" key="5">
    <source>
        <dbReference type="EMBL" id="RKQ68821.1"/>
    </source>
</evidence>
<dbReference type="SUPFAM" id="SSF52096">
    <property type="entry name" value="ClpP/crotonase"/>
    <property type="match status" value="1"/>
</dbReference>
<dbReference type="PANTHER" id="PTHR32060:SF30">
    <property type="entry name" value="CARBOXY-TERMINAL PROCESSING PROTEASE CTPA"/>
    <property type="match status" value="1"/>
</dbReference>
<evidence type="ECO:0000313" key="6">
    <source>
        <dbReference type="Proteomes" id="UP000282211"/>
    </source>
</evidence>
<comment type="caution">
    <text evidence="5">The sequence shown here is derived from an EMBL/GenBank/DDBJ whole genome shotgun (WGS) entry which is preliminary data.</text>
</comment>
<dbReference type="Gene3D" id="3.90.226.10">
    <property type="entry name" value="2-enoyl-CoA Hydratase, Chain A, domain 1"/>
    <property type="match status" value="1"/>
</dbReference>
<dbReference type="InParanoid" id="A0A420WCT1"/>
<dbReference type="PANTHER" id="PTHR32060">
    <property type="entry name" value="TAIL-SPECIFIC PROTEASE"/>
    <property type="match status" value="1"/>
</dbReference>
<dbReference type="Pfam" id="PF18294">
    <property type="entry name" value="Pept_S41_N"/>
    <property type="match status" value="1"/>
</dbReference>
<evidence type="ECO:0000259" key="4">
    <source>
        <dbReference type="Pfam" id="PF18294"/>
    </source>
</evidence>
<protein>
    <submittedName>
        <fullName evidence="5">Peptidase S41-like protein</fullName>
    </submittedName>
</protein>
<name>A0A420WCT1_9PROT</name>
<keyword evidence="6" id="KW-1185">Reference proteome</keyword>
<dbReference type="GO" id="GO:0006508">
    <property type="term" value="P:proteolysis"/>
    <property type="evidence" value="ECO:0007669"/>
    <property type="project" value="InterPro"/>
</dbReference>
<evidence type="ECO:0000256" key="1">
    <source>
        <dbReference type="SAM" id="MobiDB-lite"/>
    </source>
</evidence>
<feature type="region of interest" description="Disordered" evidence="1">
    <location>
        <begin position="27"/>
        <end position="49"/>
    </location>
</feature>
<sequence length="559" mass="60491">MRPSPLTLSTRSLLVSVAAFTLTACGGGSSSSPSQTLPPPPTPPVSSAPTWTKGVFEDQMQFKNRCEVVRTGTDSEGNSFPDVAGSTLQENHWLRSWSNETYLWNREIEDQNPANFTSPVGYFAELKTFATTASGESKDDFHFSQPTADFLDSRNNTASSGYGVRFRAFQSSPPNRDFRVLYTESNSPASEVVNGKVQFARGARILEVDGADLLNGNDIDTLNAGLFPATAGETHTFRIQDPDGSAPRTITIISEDIAAEPVNRTKVITTPTGKVGYMLFNTFSPYASEKSLADGITALSNQGVNDFVLDLRYNGGGLLAVAAQLGYMVAGDARTAGKTFELLQYNEDANGTDPTSSSNEQVQPYPFYDQGLGFSLPQGRDLDTLNLPRVFVLSTGSTCSASEAVINGLRGIDVEVILIGDITCGKPYGFLPTSNCGETYYTIQFRGVNEKNFGDFSDGFVPNDNSFGFGVRLNGCSVSDDLSTELGDENEALLKTALYYRDNNSCPTQAVTKASSKYLPPPSIHNDYTDAFSIFVPEDRPENSLPRQIKDVSMPGDSR</sequence>
<feature type="signal peptide" evidence="2">
    <location>
        <begin position="1"/>
        <end position="24"/>
    </location>
</feature>
<dbReference type="Pfam" id="PF03572">
    <property type="entry name" value="Peptidase_S41"/>
    <property type="match status" value="1"/>
</dbReference>